<evidence type="ECO:0000313" key="11">
    <source>
        <dbReference type="Proteomes" id="UP000000314"/>
    </source>
</evidence>
<dbReference type="OrthoDB" id="1110759at2759"/>
<feature type="compositionally biased region" description="Basic residues" evidence="8">
    <location>
        <begin position="139"/>
        <end position="151"/>
    </location>
</feature>
<dbReference type="KEGG" id="ppa:PAS_chr1-4_0282"/>
<dbReference type="GO" id="GO:0030261">
    <property type="term" value="P:chromosome condensation"/>
    <property type="evidence" value="ECO:0007669"/>
    <property type="project" value="TreeGrafter"/>
</dbReference>
<evidence type="ECO:0000256" key="8">
    <source>
        <dbReference type="SAM" id="MobiDB-lite"/>
    </source>
</evidence>
<dbReference type="EMBL" id="FN392319">
    <property type="protein sequence ID" value="CAY68118.1"/>
    <property type="molecule type" value="Genomic_DNA"/>
</dbReference>
<sequence>MATRTSKKAVADSKISYKDMITNAILSLKERTGSSRQAIKKHVLANYPVGTNFDSQFNLTLRRNVAAGYFKQPKGPSGPVKLNKDGEIKKDIKTVKKVTKPVLKKKVVVAPRAATKAKKTVVSKKSAPKKSSSTTAKKVPTKKAAPAKKTKTGSAAAKPGKVSKPSKTTATTTSAAKKSKAKPKPKTTSTTTTKRSRK</sequence>
<evidence type="ECO:0000259" key="9">
    <source>
        <dbReference type="PROSITE" id="PS51504"/>
    </source>
</evidence>
<dbReference type="PANTHER" id="PTHR11467:SF36">
    <property type="entry name" value="HISTONE 24-RELATED"/>
    <property type="match status" value="1"/>
</dbReference>
<dbReference type="GO" id="GO:0000786">
    <property type="term" value="C:nucleosome"/>
    <property type="evidence" value="ECO:0007669"/>
    <property type="project" value="InterPro"/>
</dbReference>
<keyword evidence="4 7" id="KW-0158">Chromosome</keyword>
<dbReference type="Proteomes" id="UP000000314">
    <property type="component" value="Chromosome 1"/>
</dbReference>
<accession>C4QXZ5</accession>
<dbReference type="STRING" id="644223.C4QXZ5"/>
<dbReference type="CDD" id="cd00073">
    <property type="entry name" value="H15"/>
    <property type="match status" value="1"/>
</dbReference>
<dbReference type="GO" id="GO:0030527">
    <property type="term" value="F:structural constituent of chromatin"/>
    <property type="evidence" value="ECO:0007669"/>
    <property type="project" value="InterPro"/>
</dbReference>
<evidence type="ECO:0000256" key="6">
    <source>
        <dbReference type="ARBA" id="ARBA00023242"/>
    </source>
</evidence>
<evidence type="ECO:0000256" key="5">
    <source>
        <dbReference type="ARBA" id="ARBA00023125"/>
    </source>
</evidence>
<protein>
    <recommendedName>
        <fullName evidence="3">Histone H1</fullName>
    </recommendedName>
</protein>
<dbReference type="GO" id="GO:0031492">
    <property type="term" value="F:nucleosomal DNA binding"/>
    <property type="evidence" value="ECO:0007669"/>
    <property type="project" value="TreeGrafter"/>
</dbReference>
<dbReference type="GO" id="GO:0045910">
    <property type="term" value="P:negative regulation of DNA recombination"/>
    <property type="evidence" value="ECO:0007669"/>
    <property type="project" value="TreeGrafter"/>
</dbReference>
<evidence type="ECO:0000256" key="2">
    <source>
        <dbReference type="ARBA" id="ARBA00004286"/>
    </source>
</evidence>
<dbReference type="GeneID" id="8196953"/>
<keyword evidence="6 7" id="KW-0539">Nucleus</keyword>
<dbReference type="AlphaFoldDB" id="C4QXZ5"/>
<dbReference type="SMR" id="C4QXZ5"/>
<feature type="domain" description="H15" evidence="9">
    <location>
        <begin position="13"/>
        <end position="84"/>
    </location>
</feature>
<feature type="compositionally biased region" description="Low complexity" evidence="8">
    <location>
        <begin position="152"/>
        <end position="176"/>
    </location>
</feature>
<feature type="region of interest" description="Disordered" evidence="8">
    <location>
        <begin position="109"/>
        <end position="198"/>
    </location>
</feature>
<feature type="compositionally biased region" description="Basic residues" evidence="8">
    <location>
        <begin position="115"/>
        <end position="128"/>
    </location>
</feature>
<dbReference type="GO" id="GO:0006334">
    <property type="term" value="P:nucleosome assembly"/>
    <property type="evidence" value="ECO:0007669"/>
    <property type="project" value="InterPro"/>
</dbReference>
<evidence type="ECO:0000313" key="10">
    <source>
        <dbReference type="EMBL" id="CAY68118.1"/>
    </source>
</evidence>
<dbReference type="InterPro" id="IPR036390">
    <property type="entry name" value="WH_DNA-bd_sf"/>
</dbReference>
<evidence type="ECO:0000256" key="3">
    <source>
        <dbReference type="ARBA" id="ARBA00020833"/>
    </source>
</evidence>
<comment type="similarity">
    <text evidence="7">Belongs to the histone H1/H5 family.</text>
</comment>
<dbReference type="OMA" id="IKNHYKV"/>
<dbReference type="InterPro" id="IPR005819">
    <property type="entry name" value="H1/H5"/>
</dbReference>
<organism evidence="10 11">
    <name type="scientific">Komagataella phaffii (strain GS115 / ATCC 20864)</name>
    <name type="common">Yeast</name>
    <name type="synonym">Pichia pastoris</name>
    <dbReference type="NCBI Taxonomy" id="644223"/>
    <lineage>
        <taxon>Eukaryota</taxon>
        <taxon>Fungi</taxon>
        <taxon>Dikarya</taxon>
        <taxon>Ascomycota</taxon>
        <taxon>Saccharomycotina</taxon>
        <taxon>Pichiomycetes</taxon>
        <taxon>Pichiales</taxon>
        <taxon>Pichiaceae</taxon>
        <taxon>Komagataella</taxon>
    </lineage>
</organism>
<dbReference type="InterPro" id="IPR036388">
    <property type="entry name" value="WH-like_DNA-bd_sf"/>
</dbReference>
<dbReference type="GO" id="GO:0005634">
    <property type="term" value="C:nucleus"/>
    <property type="evidence" value="ECO:0007669"/>
    <property type="project" value="UniProtKB-SubCell"/>
</dbReference>
<reference evidence="10 11" key="1">
    <citation type="journal article" date="2009" name="Nat. Biotechnol.">
        <title>Genome sequence of the recombinant protein production host Pichia pastoris.</title>
        <authorList>
            <person name="De Schutter K."/>
            <person name="Lin Y.C."/>
            <person name="Tiels P."/>
            <person name="Van Hecke A."/>
            <person name="Glinka S."/>
            <person name="Weber-Lehmann J."/>
            <person name="Rouze P."/>
            <person name="Van de Peer Y."/>
            <person name="Callewaert N."/>
        </authorList>
    </citation>
    <scope>NUCLEOTIDE SEQUENCE [LARGE SCALE GENOMIC DNA]</scope>
    <source>
        <strain evidence="11">GS115 / ATCC 20864</strain>
    </source>
</reference>
<dbReference type="GO" id="GO:0003690">
    <property type="term" value="F:double-stranded DNA binding"/>
    <property type="evidence" value="ECO:0007669"/>
    <property type="project" value="TreeGrafter"/>
</dbReference>
<keyword evidence="11" id="KW-1185">Reference proteome</keyword>
<dbReference type="eggNOG" id="KOG4012">
    <property type="taxonomic scope" value="Eukaryota"/>
</dbReference>
<proteinExistence type="inferred from homology"/>
<evidence type="ECO:0000256" key="1">
    <source>
        <dbReference type="ARBA" id="ARBA00004123"/>
    </source>
</evidence>
<dbReference type="RefSeq" id="XP_002490399.1">
    <property type="nucleotide sequence ID" value="XM_002490354.1"/>
</dbReference>
<feature type="compositionally biased region" description="Low complexity" evidence="8">
    <location>
        <begin position="186"/>
        <end position="198"/>
    </location>
</feature>
<dbReference type="InterPro" id="IPR005818">
    <property type="entry name" value="Histone_H1/H5_H15"/>
</dbReference>
<dbReference type="SUPFAM" id="SSF46785">
    <property type="entry name" value="Winged helix' DNA-binding domain"/>
    <property type="match status" value="1"/>
</dbReference>
<dbReference type="InParanoid" id="C4QXZ5"/>
<dbReference type="PROSITE" id="PS51504">
    <property type="entry name" value="H15"/>
    <property type="match status" value="1"/>
</dbReference>
<dbReference type="SMART" id="SM00526">
    <property type="entry name" value="H15"/>
    <property type="match status" value="1"/>
</dbReference>
<gene>
    <name evidence="10" type="ordered locus">PAS_chr1-4_0282</name>
</gene>
<evidence type="ECO:0000256" key="7">
    <source>
        <dbReference type="RuleBase" id="RU003894"/>
    </source>
</evidence>
<dbReference type="PRINTS" id="PR00624">
    <property type="entry name" value="HISTONEH5"/>
</dbReference>
<dbReference type="PANTHER" id="PTHR11467">
    <property type="entry name" value="HISTONE H1"/>
    <property type="match status" value="1"/>
</dbReference>
<evidence type="ECO:0000256" key="4">
    <source>
        <dbReference type="ARBA" id="ARBA00022454"/>
    </source>
</evidence>
<dbReference type="HOGENOM" id="CLU_052897_0_2_1"/>
<name>C4QXZ5_KOMPG</name>
<dbReference type="Gene3D" id="1.10.10.10">
    <property type="entry name" value="Winged helix-like DNA-binding domain superfamily/Winged helix DNA-binding domain"/>
    <property type="match status" value="1"/>
</dbReference>
<dbReference type="Pfam" id="PF00538">
    <property type="entry name" value="Linker_histone"/>
    <property type="match status" value="1"/>
</dbReference>
<comment type="subcellular location">
    <subcellularLocation>
        <location evidence="2">Chromosome</location>
    </subcellularLocation>
    <subcellularLocation>
        <location evidence="1 7">Nucleus</location>
    </subcellularLocation>
</comment>
<feature type="compositionally biased region" description="Low complexity" evidence="8">
    <location>
        <begin position="129"/>
        <end position="138"/>
    </location>
</feature>
<keyword evidence="5 7" id="KW-0238">DNA-binding</keyword>